<proteinExistence type="predicted"/>
<name>A0AAD4KCA2_9MUSC</name>
<dbReference type="GO" id="GO:0005576">
    <property type="term" value="C:extracellular region"/>
    <property type="evidence" value="ECO:0007669"/>
    <property type="project" value="UniProtKB-SubCell"/>
</dbReference>
<dbReference type="InterPro" id="IPR053308">
    <property type="entry name" value="Vago-like"/>
</dbReference>
<reference evidence="5" key="1">
    <citation type="journal article" date="2021" name="Mol. Ecol. Resour.">
        <title>Phylogenomic analyses of the genus Drosophila reveals genomic signals of climate adaptation.</title>
        <authorList>
            <person name="Li F."/>
            <person name="Rane R.V."/>
            <person name="Luria V."/>
            <person name="Xiong Z."/>
            <person name="Chen J."/>
            <person name="Li Z."/>
            <person name="Catullo R.A."/>
            <person name="Griffin P.C."/>
            <person name="Schiffer M."/>
            <person name="Pearce S."/>
            <person name="Lee S.F."/>
            <person name="McElroy K."/>
            <person name="Stocker A."/>
            <person name="Shirriffs J."/>
            <person name="Cockerell F."/>
            <person name="Coppin C."/>
            <person name="Sgro C.M."/>
            <person name="Karger A."/>
            <person name="Cain J.W."/>
            <person name="Weber J.A."/>
            <person name="Santpere G."/>
            <person name="Kirschner M.W."/>
            <person name="Hoffmann A.A."/>
            <person name="Oakeshott J.G."/>
            <person name="Zhang G."/>
        </authorList>
    </citation>
    <scope>NUCLEOTIDE SEQUENCE</scope>
    <source>
        <strain evidence="5">BGI-SZ-2011g</strain>
    </source>
</reference>
<dbReference type="Proteomes" id="UP001200034">
    <property type="component" value="Unassembled WGS sequence"/>
</dbReference>
<evidence type="ECO:0000313" key="6">
    <source>
        <dbReference type="Proteomes" id="UP001200034"/>
    </source>
</evidence>
<organism evidence="5 6">
    <name type="scientific">Drosophila rubida</name>
    <dbReference type="NCBI Taxonomy" id="30044"/>
    <lineage>
        <taxon>Eukaryota</taxon>
        <taxon>Metazoa</taxon>
        <taxon>Ecdysozoa</taxon>
        <taxon>Arthropoda</taxon>
        <taxon>Hexapoda</taxon>
        <taxon>Insecta</taxon>
        <taxon>Pterygota</taxon>
        <taxon>Neoptera</taxon>
        <taxon>Endopterygota</taxon>
        <taxon>Diptera</taxon>
        <taxon>Brachycera</taxon>
        <taxon>Muscomorpha</taxon>
        <taxon>Ephydroidea</taxon>
        <taxon>Drosophilidae</taxon>
        <taxon>Drosophila</taxon>
    </lineage>
</organism>
<dbReference type="InterPro" id="IPR029277">
    <property type="entry name" value="SVWC_dom"/>
</dbReference>
<evidence type="ECO:0000313" key="5">
    <source>
        <dbReference type="EMBL" id="KAH8387969.1"/>
    </source>
</evidence>
<comment type="caution">
    <text evidence="5">The sequence shown here is derived from an EMBL/GenBank/DDBJ whole genome shotgun (WGS) entry which is preliminary data.</text>
</comment>
<gene>
    <name evidence="5" type="ORF">KR093_010721</name>
</gene>
<feature type="signal peptide" evidence="3">
    <location>
        <begin position="1"/>
        <end position="35"/>
    </location>
</feature>
<accession>A0AAD4KCA2</accession>
<evidence type="ECO:0000256" key="2">
    <source>
        <dbReference type="ARBA" id="ARBA00022525"/>
    </source>
</evidence>
<dbReference type="Pfam" id="PF15430">
    <property type="entry name" value="SVWC"/>
    <property type="match status" value="1"/>
</dbReference>
<protein>
    <recommendedName>
        <fullName evidence="4">Single domain-containing protein</fullName>
    </recommendedName>
</protein>
<keyword evidence="3" id="KW-0732">Signal</keyword>
<sequence length="130" mass="14609">MIITIPIARSDHGVPMLLLLLLLGVVVLCLGGVAADLAYRANAIHPDYPGQCYFEELKQAIPKHQSYKPINREGHCKAIHCRPDYVLEIGYCGRHNLVPSKNCKIYSDMRRTFPNCCPQLLCQDTDTNDI</sequence>
<keyword evidence="6" id="KW-1185">Reference proteome</keyword>
<dbReference type="SMART" id="SM01318">
    <property type="entry name" value="SVWC"/>
    <property type="match status" value="1"/>
</dbReference>
<evidence type="ECO:0000256" key="1">
    <source>
        <dbReference type="ARBA" id="ARBA00004613"/>
    </source>
</evidence>
<evidence type="ECO:0000256" key="3">
    <source>
        <dbReference type="SAM" id="SignalP"/>
    </source>
</evidence>
<dbReference type="PANTHER" id="PTHR39957:SF2">
    <property type="entry name" value="GEO11553P1"/>
    <property type="match status" value="1"/>
</dbReference>
<feature type="domain" description="Single" evidence="4">
    <location>
        <begin position="52"/>
        <end position="122"/>
    </location>
</feature>
<dbReference type="EMBL" id="JAJJHW010000095">
    <property type="protein sequence ID" value="KAH8387969.1"/>
    <property type="molecule type" value="Genomic_DNA"/>
</dbReference>
<evidence type="ECO:0000259" key="4">
    <source>
        <dbReference type="SMART" id="SM01318"/>
    </source>
</evidence>
<dbReference type="PANTHER" id="PTHR39957">
    <property type="entry name" value="AT09846P1-RELATED"/>
    <property type="match status" value="1"/>
</dbReference>
<comment type="subcellular location">
    <subcellularLocation>
        <location evidence="1">Secreted</location>
    </subcellularLocation>
</comment>
<keyword evidence="2" id="KW-0964">Secreted</keyword>
<feature type="chain" id="PRO_5041913125" description="Single domain-containing protein" evidence="3">
    <location>
        <begin position="36"/>
        <end position="130"/>
    </location>
</feature>
<dbReference type="AlphaFoldDB" id="A0AAD4KCA2"/>